<keyword evidence="3" id="KW-0732">Signal</keyword>
<dbReference type="InterPro" id="IPR032675">
    <property type="entry name" value="LRR_dom_sf"/>
</dbReference>
<proteinExistence type="predicted"/>
<dbReference type="GO" id="GO:0005886">
    <property type="term" value="C:plasma membrane"/>
    <property type="evidence" value="ECO:0007669"/>
    <property type="project" value="UniProtKB-SubCell"/>
</dbReference>
<keyword evidence="4" id="KW-0325">Glycoprotein</keyword>
<dbReference type="SMART" id="SM01225">
    <property type="entry name" value="G8"/>
    <property type="match status" value="1"/>
</dbReference>
<evidence type="ECO:0000259" key="5">
    <source>
        <dbReference type="PROSITE" id="PS51484"/>
    </source>
</evidence>
<dbReference type="SUPFAM" id="SSF51126">
    <property type="entry name" value="Pectin lyase-like"/>
    <property type="match status" value="1"/>
</dbReference>
<dbReference type="OrthoDB" id="227223at2"/>
<keyword evidence="2" id="KW-1003">Cell membrane</keyword>
<feature type="domain" description="G8" evidence="5">
    <location>
        <begin position="1089"/>
        <end position="1212"/>
    </location>
</feature>
<organism evidence="6 7">
    <name type="scientific">Lacipirellula limnantheis</name>
    <dbReference type="NCBI Taxonomy" id="2528024"/>
    <lineage>
        <taxon>Bacteria</taxon>
        <taxon>Pseudomonadati</taxon>
        <taxon>Planctomycetota</taxon>
        <taxon>Planctomycetia</taxon>
        <taxon>Pirellulales</taxon>
        <taxon>Lacipirellulaceae</taxon>
        <taxon>Lacipirellula</taxon>
    </lineage>
</organism>
<dbReference type="KEGG" id="llh:I41_05470"/>
<sequence>MFGSRHSKATRARAARLGFESLESRIVMSGVGFDDDPATAAQSSTVETTPASSLPSEFDVSAAVLSTEEWVHALFYWQFNVLTPDQVPYLTTAQVASIPNASYLGQISPASRAAFSATQIRALSIGNVGVSQLSSGQLDFLTATQIQQVKFYEFQLLKPVQIPYLTPEQIASIPAPGSLTAWSQTARNALTVAQINALDISKVGLEALTSAQVPFLTASQVQQVRFYEFDRLTPAQIPLLTAGQIASIPTAGSMSAWSQEARNALTVSQIQSLNIANVGLEMLSDVQVSFLTPAQVQQVRFYEFHRLSGLQTPLLTGPQIASIPTAGSMSAWSPAARSALTAGQIVSLNIANVGLEMLSDVQVSFLAPAQVQQVKFYEFYRLGLLQTPLLTGAQLASISTIGSFAAWSPAARGALNGAQVKFLNVGVIGIAYLTGSQVAALATVQIQQVKFYEFNLLSPLQIPSLTTTQIASIPTAGSMSAWSQEARNALTVSQIQSLNIANVGLEMLSDVQVSFLTPAQVQQVRFYEFHRLSGLQTPLLTGPQIASIPTAGSMSAWSPAARSALTAGQIVSLNIANVGLEMLSDVQVSFLAPAQVQQVKFYEFYRLGLLQTPLLTGAQLASISTIGSFAAWSPAARGALNGAQVKFLNVGVIGIAYLTGSQVAALATVQIQQVKFYEFNLLSPLQIPSLTTTQIASIPTAGSFAAWSAIARASLNAAQVRAINVGNVGLGLLTQTQLSFLTATQIQQAKYFDFALLSPAQTPLLTPAQMATIPTTGALAAWTQAARDALTVTQIRALDISRVGLESLTTAQVGFLTAGQIQQVKQYEFVRLSAGQVPALTLEQVASIPEAAALANWSADARAALTFDQVRSINIGESGRIAFFTPVQITWLTIAQIRAVMYYDLQYVNPSQAGYLTTAQMASIPTASYLAAWPKELLAALTAPLVRALKVSAVRIESLPAEQIGFLSVAQIQSVGFVDFEYLLPAQIPYLTAAQLQSMPSGGVLLHLSDASQAALTREQILSLPLSQLAQFTRVELDQYPPANYTPVVDRRGMDGSAHAQEEKKFYDLAPLASATNVTIASGAWSDPKIWRNGQAPAAGADAVISAGTTVIFDSVMNQAIETLRIDGTLTFATNRNTQLYADSVIVFTTGRLLIGSETSPIQDNVTARILIADGGPIDRAWDPYGVSRGLMSGGEVKMYGKQVTTYVPLAVDPAAGDTVLRLSSAPTKWKVGDRLVISGVNPFTTDFGSEEVTIRAISGASVTVDKLKYAHNAPDGYGLSIYVANMTRNIVFEAENPDVVAERPHMVFFSSPKVHVENIAISGFGRTDKSQPINDPIVVNGVLQPGTGTNPRARYAMHFHHTGVDPLVDPAYVSGSVVTDSAGWGFVNHQSNVIFDENVAYNVKGSSFVTEDGNEIGAFSRNLALNSIGASWESMHLRRASHDFGFNGHGFWMQGPGVELIGNISAGSRAAAFVYFTASAKAQFDAVNLNDPALAAGLKVTPVGVVPLNGFSDNVAVASQTGLEMWFHQMMMTDGDSVIERFTSWNSTLAGIALHYSGNVQIANAKLIGDLSAFNGIGIATNSFVHDVTINNLMAVGYQVGVDVPVRRSTVVNGAMIAAVQGFQIEKGYDTIRDVLILGQIAVSNPTALQLRGRTHWKVYLYENFDFARSVERQSDSYTSADQIVWAPYGIAYQELYFQEQASWFIPFPAATAAGRVPDGYLNKNNFQLWGDYGIAYNGQILPVNAVAVAGIRGYVGPLTP</sequence>
<dbReference type="PROSITE" id="PS51484">
    <property type="entry name" value="G8"/>
    <property type="match status" value="1"/>
</dbReference>
<dbReference type="InterPro" id="IPR019316">
    <property type="entry name" value="G8_domain"/>
</dbReference>
<evidence type="ECO:0000313" key="6">
    <source>
        <dbReference type="EMBL" id="QDT71390.1"/>
    </source>
</evidence>
<reference evidence="6 7" key="1">
    <citation type="submission" date="2019-02" db="EMBL/GenBank/DDBJ databases">
        <title>Deep-cultivation of Planctomycetes and their phenomic and genomic characterization uncovers novel biology.</title>
        <authorList>
            <person name="Wiegand S."/>
            <person name="Jogler M."/>
            <person name="Boedeker C."/>
            <person name="Pinto D."/>
            <person name="Vollmers J."/>
            <person name="Rivas-Marin E."/>
            <person name="Kohn T."/>
            <person name="Peeters S.H."/>
            <person name="Heuer A."/>
            <person name="Rast P."/>
            <person name="Oberbeckmann S."/>
            <person name="Bunk B."/>
            <person name="Jeske O."/>
            <person name="Meyerdierks A."/>
            <person name="Storesund J.E."/>
            <person name="Kallscheuer N."/>
            <person name="Luecker S."/>
            <person name="Lage O.M."/>
            <person name="Pohl T."/>
            <person name="Merkel B.J."/>
            <person name="Hornburger P."/>
            <person name="Mueller R.-W."/>
            <person name="Bruemmer F."/>
            <person name="Labrenz M."/>
            <person name="Spormann A.M."/>
            <person name="Op den Camp H."/>
            <person name="Overmann J."/>
            <person name="Amann R."/>
            <person name="Jetten M.S.M."/>
            <person name="Mascher T."/>
            <person name="Medema M.H."/>
            <person name="Devos D.P."/>
            <person name="Kaster A.-K."/>
            <person name="Ovreas L."/>
            <person name="Rohde M."/>
            <person name="Galperin M.Y."/>
            <person name="Jogler C."/>
        </authorList>
    </citation>
    <scope>NUCLEOTIDE SEQUENCE [LARGE SCALE GENOMIC DNA]</scope>
    <source>
        <strain evidence="6 7">I41</strain>
    </source>
</reference>
<evidence type="ECO:0000256" key="3">
    <source>
        <dbReference type="ARBA" id="ARBA00022729"/>
    </source>
</evidence>
<evidence type="ECO:0000256" key="2">
    <source>
        <dbReference type="ARBA" id="ARBA00022475"/>
    </source>
</evidence>
<accession>A0A517TSP0</accession>
<evidence type="ECO:0000256" key="1">
    <source>
        <dbReference type="ARBA" id="ARBA00004236"/>
    </source>
</evidence>
<dbReference type="Pfam" id="PF10162">
    <property type="entry name" value="G8"/>
    <property type="match status" value="1"/>
</dbReference>
<keyword evidence="7" id="KW-1185">Reference proteome</keyword>
<name>A0A517TSP0_9BACT</name>
<evidence type="ECO:0000256" key="4">
    <source>
        <dbReference type="ARBA" id="ARBA00023180"/>
    </source>
</evidence>
<gene>
    <name evidence="6" type="ORF">I41_05470</name>
</gene>
<dbReference type="InterPro" id="IPR052387">
    <property type="entry name" value="Fibrocystin"/>
</dbReference>
<dbReference type="Gene3D" id="3.80.10.10">
    <property type="entry name" value="Ribonuclease Inhibitor"/>
    <property type="match status" value="2"/>
</dbReference>
<dbReference type="Proteomes" id="UP000317909">
    <property type="component" value="Chromosome"/>
</dbReference>
<keyword evidence="2" id="KW-0472">Membrane</keyword>
<dbReference type="Pfam" id="PF24606">
    <property type="entry name" value="CEMIP_beta-hel"/>
    <property type="match status" value="1"/>
</dbReference>
<dbReference type="InterPro" id="IPR055401">
    <property type="entry name" value="CEMIP_beta-hel_dom"/>
</dbReference>
<dbReference type="PANTHER" id="PTHR46769:SF2">
    <property type="entry name" value="FIBROCYSTIN-L ISOFORM 2 PRECURSOR-RELATED"/>
    <property type="match status" value="1"/>
</dbReference>
<dbReference type="InterPro" id="IPR011050">
    <property type="entry name" value="Pectin_lyase_fold/virulence"/>
</dbReference>
<dbReference type="EMBL" id="CP036339">
    <property type="protein sequence ID" value="QDT71390.1"/>
    <property type="molecule type" value="Genomic_DNA"/>
</dbReference>
<evidence type="ECO:0000313" key="7">
    <source>
        <dbReference type="Proteomes" id="UP000317909"/>
    </source>
</evidence>
<dbReference type="PANTHER" id="PTHR46769">
    <property type="entry name" value="POLYCYSTIC KIDNEY AND HEPATIC DISEASE 1 (AUTOSOMAL RECESSIVE)-LIKE 1"/>
    <property type="match status" value="1"/>
</dbReference>
<protein>
    <submittedName>
        <fullName evidence="6">G8 domain protein</fullName>
    </submittedName>
</protein>
<comment type="subcellular location">
    <subcellularLocation>
        <location evidence="1">Cell membrane</location>
    </subcellularLocation>
</comment>